<feature type="disulfide bond" evidence="6">
    <location>
        <begin position="546"/>
        <end position="556"/>
    </location>
</feature>
<feature type="disulfide bond" evidence="6">
    <location>
        <begin position="437"/>
        <end position="447"/>
    </location>
</feature>
<feature type="compositionally biased region" description="Low complexity" evidence="7">
    <location>
        <begin position="882"/>
        <end position="907"/>
    </location>
</feature>
<feature type="disulfide bond" evidence="6">
    <location>
        <begin position="207"/>
        <end position="217"/>
    </location>
</feature>
<feature type="compositionally biased region" description="Polar residues" evidence="7">
    <location>
        <begin position="750"/>
        <end position="766"/>
    </location>
</feature>
<evidence type="ECO:0000256" key="5">
    <source>
        <dbReference type="ARBA" id="ARBA00023180"/>
    </source>
</evidence>
<dbReference type="InterPro" id="IPR036772">
    <property type="entry name" value="SRCR-like_dom_sf"/>
</dbReference>
<name>A0A1X7U1Y6_AMPQE</name>
<keyword evidence="5" id="KW-0325">Glycoprotein</keyword>
<evidence type="ECO:0000313" key="10">
    <source>
        <dbReference type="EnsemblMetazoa" id="Aqu2.1.21522_001"/>
    </source>
</evidence>
<feature type="domain" description="SRCR" evidence="9">
    <location>
        <begin position="26"/>
        <end position="128"/>
    </location>
</feature>
<dbReference type="GO" id="GO:0016020">
    <property type="term" value="C:membrane"/>
    <property type="evidence" value="ECO:0007669"/>
    <property type="project" value="InterPro"/>
</dbReference>
<feature type="signal peptide" evidence="8">
    <location>
        <begin position="1"/>
        <end position="20"/>
    </location>
</feature>
<evidence type="ECO:0000256" key="6">
    <source>
        <dbReference type="PROSITE-ProRule" id="PRU00196"/>
    </source>
</evidence>
<dbReference type="EnsemblMetazoa" id="Aqu2.1.21522_001">
    <property type="protein sequence ID" value="Aqu2.1.21522_001"/>
    <property type="gene ID" value="Aqu2.1.21522"/>
</dbReference>
<feature type="domain" description="SRCR" evidence="9">
    <location>
        <begin position="476"/>
        <end position="576"/>
    </location>
</feature>
<feature type="disulfide bond" evidence="6">
    <location>
        <begin position="514"/>
        <end position="575"/>
    </location>
</feature>
<dbReference type="Gene3D" id="3.10.250.10">
    <property type="entry name" value="SRCR-like domain"/>
    <property type="match status" value="5"/>
</dbReference>
<dbReference type="PROSITE" id="PS50287">
    <property type="entry name" value="SRCR_2"/>
    <property type="match status" value="5"/>
</dbReference>
<keyword evidence="3 6" id="KW-1015">Disulfide bond</keyword>
<feature type="disulfide bond" evidence="6">
    <location>
        <begin position="97"/>
        <end position="107"/>
    </location>
</feature>
<dbReference type="PROSITE" id="PS00420">
    <property type="entry name" value="SRCR_1"/>
    <property type="match status" value="3"/>
</dbReference>
<dbReference type="OrthoDB" id="536948at2759"/>
<feature type="compositionally biased region" description="Low complexity" evidence="7">
    <location>
        <begin position="710"/>
        <end position="749"/>
    </location>
</feature>
<dbReference type="SUPFAM" id="SSF56487">
    <property type="entry name" value="SRCR-like"/>
    <property type="match status" value="5"/>
</dbReference>
<dbReference type="InParanoid" id="A0A1X7U1Y6"/>
<dbReference type="FunFam" id="3.10.250.10:FF:000007">
    <property type="entry name" value="Soluble scavenger receptor cysteine-rich domain-containing protein SSC5D"/>
    <property type="match status" value="1"/>
</dbReference>
<feature type="disulfide bond" evidence="6">
    <location>
        <begin position="501"/>
        <end position="565"/>
    </location>
</feature>
<dbReference type="PANTHER" id="PTHR19331">
    <property type="entry name" value="SCAVENGER RECEPTOR DOMAIN-CONTAINING"/>
    <property type="match status" value="1"/>
</dbReference>
<proteinExistence type="predicted"/>
<keyword evidence="2" id="KW-0677">Repeat</keyword>
<feature type="compositionally biased region" description="Low complexity" evidence="7">
    <location>
        <begin position="662"/>
        <end position="701"/>
    </location>
</feature>
<dbReference type="Pfam" id="PF00530">
    <property type="entry name" value="SRCR"/>
    <property type="match status" value="5"/>
</dbReference>
<evidence type="ECO:0000256" key="2">
    <source>
        <dbReference type="ARBA" id="ARBA00022737"/>
    </source>
</evidence>
<dbReference type="PRINTS" id="PR00258">
    <property type="entry name" value="SPERACTRCPTR"/>
</dbReference>
<reference evidence="10" key="1">
    <citation type="submission" date="2017-05" db="UniProtKB">
        <authorList>
            <consortium name="EnsemblMetazoa"/>
        </authorList>
    </citation>
    <scope>IDENTIFICATION</scope>
</reference>
<feature type="compositionally biased region" description="Low complexity" evidence="7">
    <location>
        <begin position="623"/>
        <end position="637"/>
    </location>
</feature>
<dbReference type="AlphaFoldDB" id="A0A1X7U1Y6"/>
<sequence length="968" mass="102466">MMLLLYGLLILLMSSIEVSGCTHGDIRLVGGSDQYEGRVEVCINGSWHSVCDDGWGAPDATVVCKQLGYAYSGNAKPYGSAYFGQGNGTIAIENVACAGTETFLLACTSSSIFGTTCSHSEDAGVGCEAPCTNGQIRLVGNTNVPQEGRVEYCLNNNWGTICDSSWGATDAQVACYQLGYLTTGAIAYSSAKFGSGTGPVYYRYFGCSGSETTLSACSKSSGSSCSHSYDAGVRCSVNSTVNCTYGDVRLVGGSNQYQGRVEICINGIWGTVCDDYWDSNDATVVCKQLGYSYSGYGIAYSSAHFGAGSGKIWMDDVACSSSYTKLIYCPSSILGTSNCGHSDDAGVSCQAPCTNGQIRLVGNTNVPQEGRVEYCLNNNWGTICHNSWGTTDAQVACRQLEYLTEGLQNSKLYNGIAHSSAHFGAGSGKIWMDDVACSSSYTKLIYCPSSILGTSNCGHSDDAGVTCQAPCTNGQLRLVGGSVAYEGRVEVCMNNEWGTVCYDYWGTPDSSVVCKQLGYSENNSVAFTNNNFGSGVGKIFMDDVQCSGNEARLIDCTYDSITSDCTHSRDAGVRCQLLPVVVTSSSTIQLQSSTQVLTSSSVTLSSQVIILSSDFSSSIVKTSASPSPSPYKSPSTSFNESPSPSPYKSPSTSFNESPSPSPYKSPSTSFNESSSPSPYKSSSPSFNESPSPSPYKSPSTSFNESPSPSPYKSPSTSFNESSSPSPYKSSSPSFNESPSPSPYKSPSTSFNESPSPYKSPSTSFNESPSPSPYKSPSPSFNESPSPSPYKSPSPSFNESPSPSPYKSPSPSFNESPSPYKSPSPSLTKPLSRFFTKSASPSFSPSTSPYKSPSPSFNESPSPSPYKSPLPSFNDTTSPSPSPSSSISPYKSSSSPNTITSSTPSPTCPSSIASISLENTMTTLLTNYSIATFTSSAQERFKQITAEIVENYCTFFKQDCNPIKLTDEM</sequence>
<dbReference type="SMART" id="SM00202">
    <property type="entry name" value="SR"/>
    <property type="match status" value="5"/>
</dbReference>
<feature type="domain" description="SRCR" evidence="9">
    <location>
        <begin position="358"/>
        <end position="468"/>
    </location>
</feature>
<organism evidence="10">
    <name type="scientific">Amphimedon queenslandica</name>
    <name type="common">Sponge</name>
    <dbReference type="NCBI Taxonomy" id="400682"/>
    <lineage>
        <taxon>Eukaryota</taxon>
        <taxon>Metazoa</taxon>
        <taxon>Porifera</taxon>
        <taxon>Demospongiae</taxon>
        <taxon>Heteroscleromorpha</taxon>
        <taxon>Haplosclerida</taxon>
        <taxon>Niphatidae</taxon>
        <taxon>Amphimedon</taxon>
    </lineage>
</organism>
<evidence type="ECO:0000256" key="1">
    <source>
        <dbReference type="ARBA" id="ARBA00022729"/>
    </source>
</evidence>
<keyword evidence="4" id="KW-0675">Receptor</keyword>
<feature type="disulfide bond" evidence="6">
    <location>
        <begin position="319"/>
        <end position="329"/>
    </location>
</feature>
<dbReference type="FunFam" id="3.10.250.10:FF:000011">
    <property type="entry name" value="Scavenger receptor class A member 5"/>
    <property type="match status" value="2"/>
</dbReference>
<comment type="caution">
    <text evidence="6">Lacks conserved residue(s) required for the propagation of feature annotation.</text>
</comment>
<evidence type="ECO:0000256" key="7">
    <source>
        <dbReference type="SAM" id="MobiDB-lite"/>
    </source>
</evidence>
<evidence type="ECO:0000256" key="3">
    <source>
        <dbReference type="ARBA" id="ARBA00023157"/>
    </source>
</evidence>
<dbReference type="InterPro" id="IPR001190">
    <property type="entry name" value="SRCR"/>
</dbReference>
<evidence type="ECO:0000256" key="8">
    <source>
        <dbReference type="SAM" id="SignalP"/>
    </source>
</evidence>
<evidence type="ECO:0000256" key="4">
    <source>
        <dbReference type="ARBA" id="ARBA00023170"/>
    </source>
</evidence>
<dbReference type="PANTHER" id="PTHR19331:SF465">
    <property type="entry name" value="EGG PEPTIDE SPERACT RECEPTOR"/>
    <property type="match status" value="1"/>
</dbReference>
<feature type="domain" description="SRCR" evidence="9">
    <location>
        <begin position="136"/>
        <end position="236"/>
    </location>
</feature>
<protein>
    <recommendedName>
        <fullName evidence="9">SRCR domain-containing protein</fullName>
    </recommendedName>
</protein>
<accession>A0A1X7U1Y6</accession>
<feature type="domain" description="SRCR" evidence="9">
    <location>
        <begin position="248"/>
        <end position="350"/>
    </location>
</feature>
<feature type="region of interest" description="Disordered" evidence="7">
    <location>
        <begin position="622"/>
        <end position="907"/>
    </location>
</feature>
<feature type="compositionally biased region" description="Low complexity" evidence="7">
    <location>
        <begin position="808"/>
        <end position="860"/>
    </location>
</feature>
<dbReference type="FunFam" id="3.10.250.10:FF:000001">
    <property type="entry name" value="Lysyl oxidase 4 isoform X1"/>
    <property type="match status" value="2"/>
</dbReference>
<keyword evidence="1 8" id="KW-0732">Signal</keyword>
<evidence type="ECO:0000259" key="9">
    <source>
        <dbReference type="PROSITE" id="PS50287"/>
    </source>
</evidence>
<feature type="chain" id="PRO_5012778778" description="SRCR domain-containing protein" evidence="8">
    <location>
        <begin position="21"/>
        <end position="968"/>
    </location>
</feature>